<proteinExistence type="predicted"/>
<keyword evidence="1" id="KW-1133">Transmembrane helix</keyword>
<dbReference type="AlphaFoldDB" id="X0VXT6"/>
<organism evidence="2">
    <name type="scientific">marine sediment metagenome</name>
    <dbReference type="NCBI Taxonomy" id="412755"/>
    <lineage>
        <taxon>unclassified sequences</taxon>
        <taxon>metagenomes</taxon>
        <taxon>ecological metagenomes</taxon>
    </lineage>
</organism>
<reference evidence="2" key="1">
    <citation type="journal article" date="2014" name="Front. Microbiol.">
        <title>High frequency of phylogenetically diverse reductive dehalogenase-homologous genes in deep subseafloor sedimentary metagenomes.</title>
        <authorList>
            <person name="Kawai M."/>
            <person name="Futagami T."/>
            <person name="Toyoda A."/>
            <person name="Takaki Y."/>
            <person name="Nishi S."/>
            <person name="Hori S."/>
            <person name="Arai W."/>
            <person name="Tsubouchi T."/>
            <person name="Morono Y."/>
            <person name="Uchiyama I."/>
            <person name="Ito T."/>
            <person name="Fujiyama A."/>
            <person name="Inagaki F."/>
            <person name="Takami H."/>
        </authorList>
    </citation>
    <scope>NUCLEOTIDE SEQUENCE</scope>
    <source>
        <strain evidence="2">Expedition CK06-06</strain>
    </source>
</reference>
<evidence type="ECO:0000313" key="2">
    <source>
        <dbReference type="EMBL" id="GAG23115.1"/>
    </source>
</evidence>
<name>X0VXT6_9ZZZZ</name>
<keyword evidence="1" id="KW-0812">Transmembrane</keyword>
<accession>X0VXT6</accession>
<gene>
    <name evidence="2" type="ORF">S01H1_55169</name>
</gene>
<dbReference type="EMBL" id="BARS01035842">
    <property type="protein sequence ID" value="GAG23115.1"/>
    <property type="molecule type" value="Genomic_DNA"/>
</dbReference>
<comment type="caution">
    <text evidence="2">The sequence shown here is derived from an EMBL/GenBank/DDBJ whole genome shotgun (WGS) entry which is preliminary data.</text>
</comment>
<evidence type="ECO:0000256" key="1">
    <source>
        <dbReference type="SAM" id="Phobius"/>
    </source>
</evidence>
<sequence>MKKQAQMKIQQMAFMLIAIILFFALVAMFVIVFKFSGLKESAAVLEERNAMLLVTKLANSPEFACGGAFGTGKTNCVDADKVMILKENIGKYSNFWGASNIEIRKTYPVSEENVICTRSTYPDCNVIKLISDETVGTGVGNYVSLCRKESLEGSAYDKCEIAKLIVSYKIK</sequence>
<evidence type="ECO:0008006" key="3">
    <source>
        <dbReference type="Google" id="ProtNLM"/>
    </source>
</evidence>
<keyword evidence="1" id="KW-0472">Membrane</keyword>
<feature type="transmembrane region" description="Helical" evidence="1">
    <location>
        <begin position="12"/>
        <end position="33"/>
    </location>
</feature>
<protein>
    <recommendedName>
        <fullName evidence="3">Type 4 fimbrial biogenesis protein PilX N-terminal domain-containing protein</fullName>
    </recommendedName>
</protein>